<evidence type="ECO:0000313" key="1">
    <source>
        <dbReference type="EMBL" id="KAF2015571.1"/>
    </source>
</evidence>
<dbReference type="EMBL" id="ML978069">
    <property type="protein sequence ID" value="KAF2015571.1"/>
    <property type="molecule type" value="Genomic_DNA"/>
</dbReference>
<organism evidence="1 2">
    <name type="scientific">Aaosphaeria arxii CBS 175.79</name>
    <dbReference type="NCBI Taxonomy" id="1450172"/>
    <lineage>
        <taxon>Eukaryota</taxon>
        <taxon>Fungi</taxon>
        <taxon>Dikarya</taxon>
        <taxon>Ascomycota</taxon>
        <taxon>Pezizomycotina</taxon>
        <taxon>Dothideomycetes</taxon>
        <taxon>Pleosporomycetidae</taxon>
        <taxon>Pleosporales</taxon>
        <taxon>Pleosporales incertae sedis</taxon>
        <taxon>Aaosphaeria</taxon>
    </lineage>
</organism>
<protein>
    <submittedName>
        <fullName evidence="1">Uncharacterized protein</fullName>
    </submittedName>
</protein>
<dbReference type="RefSeq" id="XP_033383910.1">
    <property type="nucleotide sequence ID" value="XM_033521615.1"/>
</dbReference>
<dbReference type="GeneID" id="54279012"/>
<keyword evidence="2" id="KW-1185">Reference proteome</keyword>
<sequence>MSHDDWTEWTDDLIGRNGRLARVGVISLQSFHLLGTRHWRRLSCQRPHWPTALRPQTRSPLFLSRFILSYPLTMVMGANTEHSRPSTA</sequence>
<dbReference type="AlphaFoldDB" id="A0A6A5XS35"/>
<evidence type="ECO:0000313" key="2">
    <source>
        <dbReference type="Proteomes" id="UP000799778"/>
    </source>
</evidence>
<accession>A0A6A5XS35</accession>
<gene>
    <name evidence="1" type="ORF">BU24DRAFT_180606</name>
</gene>
<reference evidence="1" key="1">
    <citation type="journal article" date="2020" name="Stud. Mycol.">
        <title>101 Dothideomycetes genomes: a test case for predicting lifestyles and emergence of pathogens.</title>
        <authorList>
            <person name="Haridas S."/>
            <person name="Albert R."/>
            <person name="Binder M."/>
            <person name="Bloem J."/>
            <person name="Labutti K."/>
            <person name="Salamov A."/>
            <person name="Andreopoulos B."/>
            <person name="Baker S."/>
            <person name="Barry K."/>
            <person name="Bills G."/>
            <person name="Bluhm B."/>
            <person name="Cannon C."/>
            <person name="Castanera R."/>
            <person name="Culley D."/>
            <person name="Daum C."/>
            <person name="Ezra D."/>
            <person name="Gonzalez J."/>
            <person name="Henrissat B."/>
            <person name="Kuo A."/>
            <person name="Liang C."/>
            <person name="Lipzen A."/>
            <person name="Lutzoni F."/>
            <person name="Magnuson J."/>
            <person name="Mondo S."/>
            <person name="Nolan M."/>
            <person name="Ohm R."/>
            <person name="Pangilinan J."/>
            <person name="Park H.-J."/>
            <person name="Ramirez L."/>
            <person name="Alfaro M."/>
            <person name="Sun H."/>
            <person name="Tritt A."/>
            <person name="Yoshinaga Y."/>
            <person name="Zwiers L.-H."/>
            <person name="Turgeon B."/>
            <person name="Goodwin S."/>
            <person name="Spatafora J."/>
            <person name="Crous P."/>
            <person name="Grigoriev I."/>
        </authorList>
    </citation>
    <scope>NUCLEOTIDE SEQUENCE</scope>
    <source>
        <strain evidence="1">CBS 175.79</strain>
    </source>
</reference>
<proteinExistence type="predicted"/>
<dbReference type="Proteomes" id="UP000799778">
    <property type="component" value="Unassembled WGS sequence"/>
</dbReference>
<name>A0A6A5XS35_9PLEO</name>